<reference evidence="3" key="1">
    <citation type="submission" date="2016-10" db="EMBL/GenBank/DDBJ databases">
        <authorList>
            <person name="Varghese N."/>
            <person name="Submissions S."/>
        </authorList>
    </citation>
    <scope>NUCLEOTIDE SEQUENCE [LARGE SCALE GENOMIC DNA]</scope>
    <source>
        <strain evidence="3">DSM 24740</strain>
    </source>
</reference>
<sequence>MRLLIASVFFCLLLTSCGPTVVYEQEYDIEESGWTYADSLSFNFTIEDTTLTYEYLLDLTHSADFPHQNFYVNLHTRFPSGQRSSQQLSLQMADNFGQWYGDCGGGTCELSIPILQKARFQSPGAYSLTVEQNTRENPLQNINALGLRVVVSE</sequence>
<dbReference type="InParanoid" id="A0A1H9NP67"/>
<proteinExistence type="predicted"/>
<evidence type="ECO:0000313" key="2">
    <source>
        <dbReference type="EMBL" id="SER37746.1"/>
    </source>
</evidence>
<dbReference type="PROSITE" id="PS51257">
    <property type="entry name" value="PROKAR_LIPOPROTEIN"/>
    <property type="match status" value="1"/>
</dbReference>
<dbReference type="EMBL" id="FOFB01000038">
    <property type="protein sequence ID" value="SER37746.1"/>
    <property type="molecule type" value="Genomic_DNA"/>
</dbReference>
<name>A0A1H9NP67_9BACT</name>
<accession>A0A1H9NP67</accession>
<gene>
    <name evidence="2" type="ORF">SAMN05444359_13844</name>
</gene>
<evidence type="ECO:0000256" key="1">
    <source>
        <dbReference type="SAM" id="SignalP"/>
    </source>
</evidence>
<feature type="signal peptide" evidence="1">
    <location>
        <begin position="1"/>
        <end position="22"/>
    </location>
</feature>
<dbReference type="STRING" id="478744.SAMN05444359_13844"/>
<dbReference type="Pfam" id="PF14109">
    <property type="entry name" value="GldH_lipo"/>
    <property type="match status" value="1"/>
</dbReference>
<dbReference type="AlphaFoldDB" id="A0A1H9NP67"/>
<organism evidence="2 3">
    <name type="scientific">Neolewinella agarilytica</name>
    <dbReference type="NCBI Taxonomy" id="478744"/>
    <lineage>
        <taxon>Bacteria</taxon>
        <taxon>Pseudomonadati</taxon>
        <taxon>Bacteroidota</taxon>
        <taxon>Saprospiria</taxon>
        <taxon>Saprospirales</taxon>
        <taxon>Lewinellaceae</taxon>
        <taxon>Neolewinella</taxon>
    </lineage>
</organism>
<feature type="chain" id="PRO_5011537328" evidence="1">
    <location>
        <begin position="23"/>
        <end position="153"/>
    </location>
</feature>
<evidence type="ECO:0000313" key="3">
    <source>
        <dbReference type="Proteomes" id="UP000199021"/>
    </source>
</evidence>
<dbReference type="Proteomes" id="UP000199021">
    <property type="component" value="Unassembled WGS sequence"/>
</dbReference>
<dbReference type="NCBIfam" id="TIGR03511">
    <property type="entry name" value="GldH_lipo"/>
    <property type="match status" value="1"/>
</dbReference>
<dbReference type="RefSeq" id="WP_090173159.1">
    <property type="nucleotide sequence ID" value="NZ_FOFB01000038.1"/>
</dbReference>
<dbReference type="InterPro" id="IPR020018">
    <property type="entry name" value="Motility-assoc_lipoprot_GldH"/>
</dbReference>
<keyword evidence="3" id="KW-1185">Reference proteome</keyword>
<keyword evidence="2" id="KW-0449">Lipoprotein</keyword>
<dbReference type="OrthoDB" id="982482at2"/>
<protein>
    <submittedName>
        <fullName evidence="2">Gliding motility-associated lipoprotein GldH</fullName>
    </submittedName>
</protein>
<keyword evidence="1" id="KW-0732">Signal</keyword>